<dbReference type="AlphaFoldDB" id="X0SID4"/>
<dbReference type="Gene3D" id="3.10.620.30">
    <property type="match status" value="1"/>
</dbReference>
<dbReference type="SUPFAM" id="SSF54001">
    <property type="entry name" value="Cysteine proteinases"/>
    <property type="match status" value="1"/>
</dbReference>
<dbReference type="InterPro" id="IPR038765">
    <property type="entry name" value="Papain-like_cys_pep_sf"/>
</dbReference>
<reference evidence="2" key="1">
    <citation type="journal article" date="2014" name="Front. Microbiol.">
        <title>High frequency of phylogenetically diverse reductive dehalogenase-homologous genes in deep subseafloor sedimentary metagenomes.</title>
        <authorList>
            <person name="Kawai M."/>
            <person name="Futagami T."/>
            <person name="Toyoda A."/>
            <person name="Takaki Y."/>
            <person name="Nishi S."/>
            <person name="Hori S."/>
            <person name="Arai W."/>
            <person name="Tsubouchi T."/>
            <person name="Morono Y."/>
            <person name="Uchiyama I."/>
            <person name="Ito T."/>
            <person name="Fujiyama A."/>
            <person name="Inagaki F."/>
            <person name="Takami H."/>
        </authorList>
    </citation>
    <scope>NUCLEOTIDE SEQUENCE</scope>
    <source>
        <strain evidence="2">Expedition CK06-06</strain>
    </source>
</reference>
<comment type="caution">
    <text evidence="2">The sequence shown here is derived from an EMBL/GenBank/DDBJ whole genome shotgun (WGS) entry which is preliminary data.</text>
</comment>
<name>X0SID4_9ZZZZ</name>
<organism evidence="2">
    <name type="scientific">marine sediment metagenome</name>
    <dbReference type="NCBI Taxonomy" id="412755"/>
    <lineage>
        <taxon>unclassified sequences</taxon>
        <taxon>metagenomes</taxon>
        <taxon>ecological metagenomes</taxon>
    </lineage>
</organism>
<proteinExistence type="predicted"/>
<dbReference type="EMBL" id="BARS01009506">
    <property type="protein sequence ID" value="GAF75647.1"/>
    <property type="molecule type" value="Genomic_DNA"/>
</dbReference>
<dbReference type="SMART" id="SM00460">
    <property type="entry name" value="TGc"/>
    <property type="match status" value="1"/>
</dbReference>
<protein>
    <recommendedName>
        <fullName evidence="1">Transglutaminase-like domain-containing protein</fullName>
    </recommendedName>
</protein>
<gene>
    <name evidence="2" type="ORF">S01H1_17870</name>
</gene>
<feature type="non-terminal residue" evidence="2">
    <location>
        <position position="246"/>
    </location>
</feature>
<feature type="domain" description="Transglutaminase-like" evidence="1">
    <location>
        <begin position="114"/>
        <end position="177"/>
    </location>
</feature>
<sequence length="246" mass="27900">MIPAIVLGTFLAFYMILEIAPDYPPRSDMQLERLLQPTIWNPNATHELPYQDYVTPFDSAVRHLSDGVNGKVAAYRAAVGWVWVSDATLNGVDEKWLMPHIFLVGTPSYDTNPAKPREASDCEEQANTLVSLLRTEGVEADDVRVVLGLVNFGGDEGGHAWVEVYENDRWLALEATSGPYYDDDSQRLVERRGMPYNYYETRSYPSVDIWFCYSDVYYIDFVHSKKNAPDHWSTSQVVSNDGSEVK</sequence>
<accession>X0SID4</accession>
<evidence type="ECO:0000259" key="1">
    <source>
        <dbReference type="SMART" id="SM00460"/>
    </source>
</evidence>
<dbReference type="InterPro" id="IPR002931">
    <property type="entry name" value="Transglutaminase-like"/>
</dbReference>
<dbReference type="Pfam" id="PF01841">
    <property type="entry name" value="Transglut_core"/>
    <property type="match status" value="1"/>
</dbReference>
<evidence type="ECO:0000313" key="2">
    <source>
        <dbReference type="EMBL" id="GAF75647.1"/>
    </source>
</evidence>